<proteinExistence type="predicted"/>
<dbReference type="PANTHER" id="PTHR33085:SF145">
    <property type="entry name" value="OS05G0302200 PROTEIN"/>
    <property type="match status" value="1"/>
</dbReference>
<dbReference type="EMBL" id="CP144747">
    <property type="protein sequence ID" value="WVZ66468.1"/>
    <property type="molecule type" value="Genomic_DNA"/>
</dbReference>
<evidence type="ECO:0000313" key="1">
    <source>
        <dbReference type="EMBL" id="WVZ66468.1"/>
    </source>
</evidence>
<dbReference type="AlphaFoldDB" id="A0AAQ3T4D6"/>
<organism evidence="1 2">
    <name type="scientific">Paspalum notatum var. saurae</name>
    <dbReference type="NCBI Taxonomy" id="547442"/>
    <lineage>
        <taxon>Eukaryota</taxon>
        <taxon>Viridiplantae</taxon>
        <taxon>Streptophyta</taxon>
        <taxon>Embryophyta</taxon>
        <taxon>Tracheophyta</taxon>
        <taxon>Spermatophyta</taxon>
        <taxon>Magnoliopsida</taxon>
        <taxon>Liliopsida</taxon>
        <taxon>Poales</taxon>
        <taxon>Poaceae</taxon>
        <taxon>PACMAD clade</taxon>
        <taxon>Panicoideae</taxon>
        <taxon>Andropogonodae</taxon>
        <taxon>Paspaleae</taxon>
        <taxon>Paspalinae</taxon>
        <taxon>Paspalum</taxon>
    </lineage>
</organism>
<name>A0AAQ3T4D6_PASNO</name>
<keyword evidence="2" id="KW-1185">Reference proteome</keyword>
<gene>
    <name evidence="1" type="ORF">U9M48_015680</name>
</gene>
<reference evidence="1 2" key="1">
    <citation type="submission" date="2024-02" db="EMBL/GenBank/DDBJ databases">
        <title>High-quality chromosome-scale genome assembly of Pensacola bahiagrass (Paspalum notatum Flugge var. saurae).</title>
        <authorList>
            <person name="Vega J.M."/>
            <person name="Podio M."/>
            <person name="Orjuela J."/>
            <person name="Siena L.A."/>
            <person name="Pessino S.C."/>
            <person name="Combes M.C."/>
            <person name="Mariac C."/>
            <person name="Albertini E."/>
            <person name="Pupilli F."/>
            <person name="Ortiz J.P.A."/>
            <person name="Leblanc O."/>
        </authorList>
    </citation>
    <scope>NUCLEOTIDE SEQUENCE [LARGE SCALE GENOMIC DNA]</scope>
    <source>
        <strain evidence="1">R1</strain>
        <tissue evidence="1">Leaf</tissue>
    </source>
</reference>
<dbReference type="InterPro" id="IPR012871">
    <property type="entry name" value="DUF1668_ORYSA"/>
</dbReference>
<sequence>MERIPKPEANCITQWSDQFEVLVYGRATRACAYESWQCQLLPPLCGDSHICISVKAVGTYCLDTASHTWSKFALVWLHRGPALAAADLSSMDSQPQLVGSWNEIYFPEEWEECKGPQLVNLGSGRFCIARFFHDRTLNPNAGAHLDHNVVVFTGVELVLHSSCGKVELQMIYCKSLAHMSNVTAIDAVF</sequence>
<evidence type="ECO:0000313" key="2">
    <source>
        <dbReference type="Proteomes" id="UP001341281"/>
    </source>
</evidence>
<protein>
    <submittedName>
        <fullName evidence="1">Uncharacterized protein</fullName>
    </submittedName>
</protein>
<dbReference type="Pfam" id="PF07893">
    <property type="entry name" value="DUF1668"/>
    <property type="match status" value="2"/>
</dbReference>
<dbReference type="Proteomes" id="UP001341281">
    <property type="component" value="Chromosome 03"/>
</dbReference>
<accession>A0AAQ3T4D6</accession>
<dbReference type="PANTHER" id="PTHR33085">
    <property type="entry name" value="OS12G0113100 PROTEIN-RELATED"/>
    <property type="match status" value="1"/>
</dbReference>